<gene>
    <name evidence="2" type="ORF">SAMN06265222_11177</name>
</gene>
<evidence type="ECO:0000313" key="3">
    <source>
        <dbReference type="Proteomes" id="UP001158067"/>
    </source>
</evidence>
<protein>
    <submittedName>
        <fullName evidence="2">Glycosyltransferase involved in cell wall bisynthesis</fullName>
    </submittedName>
</protein>
<evidence type="ECO:0000313" key="2">
    <source>
        <dbReference type="EMBL" id="SMP68519.1"/>
    </source>
</evidence>
<dbReference type="RefSeq" id="WP_283434046.1">
    <property type="nucleotide sequence ID" value="NZ_FXUG01000011.1"/>
</dbReference>
<proteinExistence type="predicted"/>
<feature type="domain" description="Glycosyltransferase subfamily 4-like N-terminal" evidence="1">
    <location>
        <begin position="19"/>
        <end position="164"/>
    </location>
</feature>
<keyword evidence="3" id="KW-1185">Reference proteome</keyword>
<dbReference type="CDD" id="cd03801">
    <property type="entry name" value="GT4_PimA-like"/>
    <property type="match status" value="1"/>
</dbReference>
<reference evidence="2 3" key="1">
    <citation type="submission" date="2017-05" db="EMBL/GenBank/DDBJ databases">
        <authorList>
            <person name="Varghese N."/>
            <person name="Submissions S."/>
        </authorList>
    </citation>
    <scope>NUCLEOTIDE SEQUENCE [LARGE SCALE GENOMIC DNA]</scope>
    <source>
        <strain evidence="2 3">DSM 25457</strain>
    </source>
</reference>
<dbReference type="EMBL" id="FXUG01000011">
    <property type="protein sequence ID" value="SMP68519.1"/>
    <property type="molecule type" value="Genomic_DNA"/>
</dbReference>
<dbReference type="Proteomes" id="UP001158067">
    <property type="component" value="Unassembled WGS sequence"/>
</dbReference>
<accession>A0ABY1QH82</accession>
<dbReference type="InterPro" id="IPR028098">
    <property type="entry name" value="Glyco_trans_4-like_N"/>
</dbReference>
<organism evidence="2 3">
    <name type="scientific">Neorhodopirellula lusitana</name>
    <dbReference type="NCBI Taxonomy" id="445327"/>
    <lineage>
        <taxon>Bacteria</taxon>
        <taxon>Pseudomonadati</taxon>
        <taxon>Planctomycetota</taxon>
        <taxon>Planctomycetia</taxon>
        <taxon>Pirellulales</taxon>
        <taxon>Pirellulaceae</taxon>
        <taxon>Neorhodopirellula</taxon>
    </lineage>
</organism>
<sequence length="376" mass="42451">MKIAWVTYGFTEYSTLHVNALCEEHEVLLVMPRAEDGESEFEVDSRVKQVRFSKPRLRQPLKQIASVRDLVSQIDDFNPDVVHFQQGHMWFNAALKRLKRYPLVITIHDPRHHAGDTVSKKTPQWLMDYGFRKADHVIVHGKLLAQQVCELFQFPEPRVHVIPHVAMGKFDSDSHVQEQPGTVLFFGRIYEYKGLKTLIAAEPLIAKHVDQFKIVIGGSGDDFEQYSSEMQNPDRFEVHNRWIGDDERAAFFQRCSMVVLPYNEATQSGVVPVAFNYAKPVVATSVGALVECVDHEETGLLVPPKDPGLLAEAIVRLLQNPQEATQYGEAGKQMLDRDWSPTVVADQTASVYEQAIASHQNGIGHQPNSQPMAEVS</sequence>
<dbReference type="Gene3D" id="3.40.50.2000">
    <property type="entry name" value="Glycogen Phosphorylase B"/>
    <property type="match status" value="2"/>
</dbReference>
<evidence type="ECO:0000259" key="1">
    <source>
        <dbReference type="Pfam" id="PF13439"/>
    </source>
</evidence>
<dbReference type="SUPFAM" id="SSF53756">
    <property type="entry name" value="UDP-Glycosyltransferase/glycogen phosphorylase"/>
    <property type="match status" value="1"/>
</dbReference>
<dbReference type="Pfam" id="PF13439">
    <property type="entry name" value="Glyco_transf_4"/>
    <property type="match status" value="1"/>
</dbReference>
<dbReference type="PANTHER" id="PTHR12526">
    <property type="entry name" value="GLYCOSYLTRANSFERASE"/>
    <property type="match status" value="1"/>
</dbReference>
<name>A0ABY1QH82_9BACT</name>
<comment type="caution">
    <text evidence="2">The sequence shown here is derived from an EMBL/GenBank/DDBJ whole genome shotgun (WGS) entry which is preliminary data.</text>
</comment>
<dbReference type="Pfam" id="PF13692">
    <property type="entry name" value="Glyco_trans_1_4"/>
    <property type="match status" value="1"/>
</dbReference>